<dbReference type="PANTHER" id="PTHR21666">
    <property type="entry name" value="PEPTIDASE-RELATED"/>
    <property type="match status" value="1"/>
</dbReference>
<dbReference type="RefSeq" id="WP_194034751.1">
    <property type="nucleotide sequence ID" value="NZ_CP063657.1"/>
</dbReference>
<comment type="subcellular location">
    <subcellularLocation>
        <location evidence="2">Cell envelope</location>
    </subcellularLocation>
</comment>
<feature type="domain" description="Csd3-like second N-terminal" evidence="10">
    <location>
        <begin position="191"/>
        <end position="308"/>
    </location>
</feature>
<dbReference type="Pfam" id="PF01551">
    <property type="entry name" value="Peptidase_M23"/>
    <property type="match status" value="1"/>
</dbReference>
<evidence type="ECO:0000256" key="4">
    <source>
        <dbReference type="ARBA" id="ARBA00022723"/>
    </source>
</evidence>
<keyword evidence="4" id="KW-0479">Metal-binding</keyword>
<sequence length="478" mass="51894">MTPTDPGTIRRNRLKSLRKTALQRPVVARRLSDGFSGRWSRRQWVQASLFVTIGALVAAIVPGFGDLQAGSTPLARQSMALPLPPIAMQPAQPRPEHDWQVVRVQSGQTLGAVFQQMGIPAATMHRILEQPGAKPALTRLGTGAELAFDMADGSLRRFRYDRDPAHRVELSLKGDTITEQVIERPTELRSIVSSGEIQSSLYVAARKAGLPANAIATMTDEIFNYDIDFTSAKKGDRFSVVYDQVWREGELVGSGDIRAATFTTGGKTFSGFRFEHDGKVGYYTAEGRPLKKSFIRMPIPYARVTSGFTTARKHPILGKTRAHQGVDYGAGSGTPIMAAGDARVQFVGWKGGYGRTVVLDHGRGYTTLYAHMSRFGKFKVGQRVPQGSVIGYVGSTGLATGPHLHYEFRVNGVHRNPLNVTMPPAEPLKGAALVAFRAETAPALARIQEVEGLLRNNAMVASKAPAKVDTTTGVDQQA</sequence>
<protein>
    <submittedName>
        <fullName evidence="11">Peptidoglycan DD-metalloendopeptidase family protein</fullName>
    </submittedName>
</protein>
<evidence type="ECO:0000313" key="11">
    <source>
        <dbReference type="EMBL" id="QOW22210.1"/>
    </source>
</evidence>
<evidence type="ECO:0000259" key="9">
    <source>
        <dbReference type="Pfam" id="PF01551"/>
    </source>
</evidence>
<evidence type="ECO:0000259" key="10">
    <source>
        <dbReference type="Pfam" id="PF19425"/>
    </source>
</evidence>
<dbReference type="EMBL" id="CP063657">
    <property type="protein sequence ID" value="QOW22210.1"/>
    <property type="molecule type" value="Genomic_DNA"/>
</dbReference>
<evidence type="ECO:0000256" key="8">
    <source>
        <dbReference type="SAM" id="Phobius"/>
    </source>
</evidence>
<name>A0A7S6UL00_9GAMM</name>
<keyword evidence="12" id="KW-1185">Reference proteome</keyword>
<dbReference type="Proteomes" id="UP000593932">
    <property type="component" value="Chromosome"/>
</dbReference>
<dbReference type="InterPro" id="IPR045834">
    <property type="entry name" value="Csd3_N2"/>
</dbReference>
<keyword evidence="3" id="KW-0645">Protease</keyword>
<evidence type="ECO:0000256" key="3">
    <source>
        <dbReference type="ARBA" id="ARBA00022670"/>
    </source>
</evidence>
<comment type="cofactor">
    <cofactor evidence="1">
        <name>Zn(2+)</name>
        <dbReference type="ChEBI" id="CHEBI:29105"/>
    </cofactor>
</comment>
<evidence type="ECO:0000256" key="7">
    <source>
        <dbReference type="ARBA" id="ARBA00023049"/>
    </source>
</evidence>
<reference evidence="11 12" key="1">
    <citation type="submission" date="2020-10" db="EMBL/GenBank/DDBJ databases">
        <title>complete genome sequencing of Lysobacter sp. H23M41.</title>
        <authorList>
            <person name="Bae J.-W."/>
            <person name="Lee S.-Y."/>
        </authorList>
    </citation>
    <scope>NUCLEOTIDE SEQUENCE [LARGE SCALE GENOMIC DNA]</scope>
    <source>
        <strain evidence="11 12">H23M41</strain>
    </source>
</reference>
<dbReference type="SUPFAM" id="SSF51261">
    <property type="entry name" value="Duplicated hybrid motif"/>
    <property type="match status" value="1"/>
</dbReference>
<evidence type="ECO:0000256" key="5">
    <source>
        <dbReference type="ARBA" id="ARBA00022801"/>
    </source>
</evidence>
<organism evidence="11 12">
    <name type="scientific">Novilysobacter avium</name>
    <dbReference type="NCBI Taxonomy" id="2781023"/>
    <lineage>
        <taxon>Bacteria</taxon>
        <taxon>Pseudomonadati</taxon>
        <taxon>Pseudomonadota</taxon>
        <taxon>Gammaproteobacteria</taxon>
        <taxon>Lysobacterales</taxon>
        <taxon>Lysobacteraceae</taxon>
        <taxon>Novilysobacter</taxon>
    </lineage>
</organism>
<keyword evidence="8" id="KW-0812">Transmembrane</keyword>
<keyword evidence="6" id="KW-0862">Zinc</keyword>
<keyword evidence="8" id="KW-0472">Membrane</keyword>
<proteinExistence type="predicted"/>
<evidence type="ECO:0000256" key="6">
    <source>
        <dbReference type="ARBA" id="ARBA00022833"/>
    </source>
</evidence>
<keyword evidence="8" id="KW-1133">Transmembrane helix</keyword>
<accession>A0A7S6UL00</accession>
<evidence type="ECO:0000256" key="1">
    <source>
        <dbReference type="ARBA" id="ARBA00001947"/>
    </source>
</evidence>
<dbReference type="InterPro" id="IPR011055">
    <property type="entry name" value="Dup_hybrid_motif"/>
</dbReference>
<keyword evidence="5" id="KW-0378">Hydrolase</keyword>
<keyword evidence="7" id="KW-0482">Metalloprotease</keyword>
<dbReference type="InterPro" id="IPR016047">
    <property type="entry name" value="M23ase_b-sheet_dom"/>
</dbReference>
<dbReference type="PANTHER" id="PTHR21666:SF288">
    <property type="entry name" value="CELL DIVISION PROTEIN YTFB"/>
    <property type="match status" value="1"/>
</dbReference>
<dbReference type="InterPro" id="IPR050570">
    <property type="entry name" value="Cell_wall_metabolism_enzyme"/>
</dbReference>
<feature type="transmembrane region" description="Helical" evidence="8">
    <location>
        <begin position="44"/>
        <end position="65"/>
    </location>
</feature>
<gene>
    <name evidence="11" type="ORF">INQ42_00850</name>
</gene>
<dbReference type="CDD" id="cd12797">
    <property type="entry name" value="M23_peptidase"/>
    <property type="match status" value="1"/>
</dbReference>
<evidence type="ECO:0000313" key="12">
    <source>
        <dbReference type="Proteomes" id="UP000593932"/>
    </source>
</evidence>
<dbReference type="Pfam" id="PF19425">
    <property type="entry name" value="Csd3_N2"/>
    <property type="match status" value="1"/>
</dbReference>
<evidence type="ECO:0000256" key="2">
    <source>
        <dbReference type="ARBA" id="ARBA00004196"/>
    </source>
</evidence>
<dbReference type="Gene3D" id="3.10.450.350">
    <property type="match status" value="2"/>
</dbReference>
<dbReference type="Gene3D" id="2.70.70.10">
    <property type="entry name" value="Glucose Permease (Domain IIA)"/>
    <property type="match status" value="1"/>
</dbReference>
<feature type="domain" description="M23ase beta-sheet core" evidence="9">
    <location>
        <begin position="322"/>
        <end position="417"/>
    </location>
</feature>